<evidence type="ECO:0008006" key="3">
    <source>
        <dbReference type="Google" id="ProtNLM"/>
    </source>
</evidence>
<organism evidence="1 2">
    <name type="scientific">Mugilogobius chulae</name>
    <name type="common">yellowstripe goby</name>
    <dbReference type="NCBI Taxonomy" id="88201"/>
    <lineage>
        <taxon>Eukaryota</taxon>
        <taxon>Metazoa</taxon>
        <taxon>Chordata</taxon>
        <taxon>Craniata</taxon>
        <taxon>Vertebrata</taxon>
        <taxon>Euteleostomi</taxon>
        <taxon>Actinopterygii</taxon>
        <taxon>Neopterygii</taxon>
        <taxon>Teleostei</taxon>
        <taxon>Neoteleostei</taxon>
        <taxon>Acanthomorphata</taxon>
        <taxon>Gobiaria</taxon>
        <taxon>Gobiiformes</taxon>
        <taxon>Gobioidei</taxon>
        <taxon>Gobiidae</taxon>
        <taxon>Gobionellinae</taxon>
        <taxon>Mugilogobius</taxon>
    </lineage>
</organism>
<name>A0AAW0PJU8_9GOBI</name>
<comment type="caution">
    <text evidence="1">The sequence shown here is derived from an EMBL/GenBank/DDBJ whole genome shotgun (WGS) entry which is preliminary data.</text>
</comment>
<sequence length="188" mass="21074">MWLYQTLRLMEGRVCLLFVICGVSAVGLRVSGSIVDVMLKPGDNTTLHCDCKCPVGVYTVWYRNCSHSNQPTLVLSTKNKGVYKPSTFMNLLPGYQFVKISSLTATTCESLISQKMMVAHIIVGLRPLQFWMKKKLRALKGPGQSCGLGCWWCRVFFSVLTSASFCSITSATKKMLAQYKEIKEQPIR</sequence>
<protein>
    <recommendedName>
        <fullName evidence="3">Immunoglobulin V-set domain-containing protein</fullName>
    </recommendedName>
</protein>
<evidence type="ECO:0000313" key="2">
    <source>
        <dbReference type="Proteomes" id="UP001460270"/>
    </source>
</evidence>
<gene>
    <name evidence="1" type="ORF">WMY93_006440</name>
</gene>
<dbReference type="Proteomes" id="UP001460270">
    <property type="component" value="Unassembled WGS sequence"/>
</dbReference>
<dbReference type="AlphaFoldDB" id="A0AAW0PJU8"/>
<proteinExistence type="predicted"/>
<dbReference type="EMBL" id="JBBPFD010000004">
    <property type="protein sequence ID" value="KAK7930045.1"/>
    <property type="molecule type" value="Genomic_DNA"/>
</dbReference>
<reference evidence="2" key="1">
    <citation type="submission" date="2024-04" db="EMBL/GenBank/DDBJ databases">
        <title>Salinicola lusitanus LLJ914,a marine bacterium isolated from the Okinawa Trough.</title>
        <authorList>
            <person name="Li J."/>
        </authorList>
    </citation>
    <scope>NUCLEOTIDE SEQUENCE [LARGE SCALE GENOMIC DNA]</scope>
</reference>
<keyword evidence="2" id="KW-1185">Reference proteome</keyword>
<accession>A0AAW0PJU8</accession>
<evidence type="ECO:0000313" key="1">
    <source>
        <dbReference type="EMBL" id="KAK7930045.1"/>
    </source>
</evidence>